<dbReference type="EMBL" id="KE504184">
    <property type="protein sequence ID" value="EPS96731.1"/>
    <property type="molecule type" value="Genomic_DNA"/>
</dbReference>
<evidence type="ECO:0000313" key="2">
    <source>
        <dbReference type="Proteomes" id="UP000015241"/>
    </source>
</evidence>
<proteinExistence type="predicted"/>
<dbReference type="AlphaFoldDB" id="S8DUB9"/>
<dbReference type="Proteomes" id="UP000015241">
    <property type="component" value="Unassembled WGS sequence"/>
</dbReference>
<sequence length="76" mass="8478">MVTSFTYLQTASCTCARVYGDGLPYVDKDVRHSAYREKTCTAVRQQVPISRAVEAAANNCKPRSGYLELVLLEYVV</sequence>
<reference evidence="1 2" key="1">
    <citation type="journal article" date="2012" name="Science">
        <title>The Paleozoic origin of enzymatic lignin decomposition reconstructed from 31 fungal genomes.</title>
        <authorList>
            <person name="Floudas D."/>
            <person name="Binder M."/>
            <person name="Riley R."/>
            <person name="Barry K."/>
            <person name="Blanchette R.A."/>
            <person name="Henrissat B."/>
            <person name="Martinez A.T."/>
            <person name="Otillar R."/>
            <person name="Spatafora J.W."/>
            <person name="Yadav J.S."/>
            <person name="Aerts A."/>
            <person name="Benoit I."/>
            <person name="Boyd A."/>
            <person name="Carlson A."/>
            <person name="Copeland A."/>
            <person name="Coutinho P.M."/>
            <person name="de Vries R.P."/>
            <person name="Ferreira P."/>
            <person name="Findley K."/>
            <person name="Foster B."/>
            <person name="Gaskell J."/>
            <person name="Glotzer D."/>
            <person name="Gorecki P."/>
            <person name="Heitman J."/>
            <person name="Hesse C."/>
            <person name="Hori C."/>
            <person name="Igarashi K."/>
            <person name="Jurgens J.A."/>
            <person name="Kallen N."/>
            <person name="Kersten P."/>
            <person name="Kohler A."/>
            <person name="Kuees U."/>
            <person name="Kumar T.K.A."/>
            <person name="Kuo A."/>
            <person name="LaButti K."/>
            <person name="Larrondo L.F."/>
            <person name="Lindquist E."/>
            <person name="Ling A."/>
            <person name="Lombard V."/>
            <person name="Lucas S."/>
            <person name="Lundell T."/>
            <person name="Martin R."/>
            <person name="McLaughlin D.J."/>
            <person name="Morgenstern I."/>
            <person name="Morin E."/>
            <person name="Murat C."/>
            <person name="Nagy L.G."/>
            <person name="Nolan M."/>
            <person name="Ohm R.A."/>
            <person name="Patyshakuliyeva A."/>
            <person name="Rokas A."/>
            <person name="Ruiz-Duenas F.J."/>
            <person name="Sabat G."/>
            <person name="Salamov A."/>
            <person name="Samejima M."/>
            <person name="Schmutz J."/>
            <person name="Slot J.C."/>
            <person name="St John F."/>
            <person name="Stenlid J."/>
            <person name="Sun H."/>
            <person name="Sun S."/>
            <person name="Syed K."/>
            <person name="Tsang A."/>
            <person name="Wiebenga A."/>
            <person name="Young D."/>
            <person name="Pisabarro A."/>
            <person name="Eastwood D.C."/>
            <person name="Martin F."/>
            <person name="Cullen D."/>
            <person name="Grigoriev I.V."/>
            <person name="Hibbett D.S."/>
        </authorList>
    </citation>
    <scope>NUCLEOTIDE SEQUENCE</scope>
    <source>
        <strain evidence="2">FP-58527</strain>
    </source>
</reference>
<accession>S8DUB9</accession>
<protein>
    <submittedName>
        <fullName evidence="1">Uncharacterized protein</fullName>
    </submittedName>
</protein>
<evidence type="ECO:0000313" key="1">
    <source>
        <dbReference type="EMBL" id="EPS96731.1"/>
    </source>
</evidence>
<dbReference type="HOGENOM" id="CLU_2838082_0_0_1"/>
<name>S8DUB9_FOMSC</name>
<keyword evidence="2" id="KW-1185">Reference proteome</keyword>
<dbReference type="InParanoid" id="S8DUB9"/>
<organism evidence="1 2">
    <name type="scientific">Fomitopsis schrenkii</name>
    <name type="common">Brown rot fungus</name>
    <dbReference type="NCBI Taxonomy" id="2126942"/>
    <lineage>
        <taxon>Eukaryota</taxon>
        <taxon>Fungi</taxon>
        <taxon>Dikarya</taxon>
        <taxon>Basidiomycota</taxon>
        <taxon>Agaricomycotina</taxon>
        <taxon>Agaricomycetes</taxon>
        <taxon>Polyporales</taxon>
        <taxon>Fomitopsis</taxon>
    </lineage>
</organism>
<gene>
    <name evidence="1" type="ORF">FOMPIDRAFT_1025259</name>
</gene>